<keyword evidence="2" id="KW-1133">Transmembrane helix</keyword>
<sequence length="447" mass="45062">MEFVLGVSMTSTAVSIALVEGEKADGVIVEHDVLDFTTVDASAALSPSDHVVAAVLGTQEGALAGGHHLVSTGVAWTDHTEAALLRQALVARGLDDVLLVSELHAAAALTQQTGRALGYRKTALMFVGRDTATLAIVDTVDGSVFAILSQSLAGEDAATVVAGMVTSLQAREPAAQGLCVVGSGVDVSAVKARLQALVAVPVIAPEKPHLALARGAALASAQAPRFDTTTIGLAYSQDPGDTVIHPAAYPIALAYDATTRLGHDEASLGAAYTASERGDVPQPSKPFLMMGSSLTAVFAVGITALAIAMAISFQPSKNGTTLHSGGVMQSPASAGAPPAAPQRVPTPAADPAPTAPPPAAAVAEMARLKVPPSPPPRVVRNAAPAPQAPPAPPAPPPRVALPPVVFPPLVTWLPPILQPPHIFSPPKPKPGHGGGRGHGGSGRGHGD</sequence>
<dbReference type="AlphaFoldDB" id="A0A7I7M895"/>
<feature type="compositionally biased region" description="Pro residues" evidence="1">
    <location>
        <begin position="348"/>
        <end position="359"/>
    </location>
</feature>
<feature type="region of interest" description="Disordered" evidence="1">
    <location>
        <begin position="418"/>
        <end position="447"/>
    </location>
</feature>
<accession>A0A7I7M895</accession>
<keyword evidence="2" id="KW-0812">Transmembrane</keyword>
<evidence type="ECO:0000313" key="4">
    <source>
        <dbReference type="EMBL" id="BBX68414.1"/>
    </source>
</evidence>
<name>A0A7I7M895_9MYCO</name>
<dbReference type="InterPro" id="IPR055583">
    <property type="entry name" value="DUF7159"/>
</dbReference>
<evidence type="ECO:0000313" key="5">
    <source>
        <dbReference type="Proteomes" id="UP000466514"/>
    </source>
</evidence>
<evidence type="ECO:0000256" key="1">
    <source>
        <dbReference type="SAM" id="MobiDB-lite"/>
    </source>
</evidence>
<proteinExistence type="predicted"/>
<dbReference type="Pfam" id="PF23717">
    <property type="entry name" value="DUF7159"/>
    <property type="match status" value="1"/>
</dbReference>
<dbReference type="Proteomes" id="UP000466514">
    <property type="component" value="Chromosome"/>
</dbReference>
<dbReference type="EMBL" id="AP022574">
    <property type="protein sequence ID" value="BBX68414.1"/>
    <property type="molecule type" value="Genomic_DNA"/>
</dbReference>
<feature type="compositionally biased region" description="Gly residues" evidence="1">
    <location>
        <begin position="431"/>
        <end position="447"/>
    </location>
</feature>
<reference evidence="4 5" key="1">
    <citation type="journal article" date="2019" name="Emerg. Microbes Infect.">
        <title>Comprehensive subspecies identification of 175 nontuberculous mycobacteria species based on 7547 genomic profiles.</title>
        <authorList>
            <person name="Matsumoto Y."/>
            <person name="Kinjo T."/>
            <person name="Motooka D."/>
            <person name="Nabeya D."/>
            <person name="Jung N."/>
            <person name="Uechi K."/>
            <person name="Horii T."/>
            <person name="Iida T."/>
            <person name="Fujita J."/>
            <person name="Nakamura S."/>
        </authorList>
    </citation>
    <scope>NUCLEOTIDE SEQUENCE [LARGE SCALE GENOMIC DNA]</scope>
    <source>
        <strain evidence="4 5">JCM 13323</strain>
    </source>
</reference>
<evidence type="ECO:0000259" key="3">
    <source>
        <dbReference type="Pfam" id="PF23717"/>
    </source>
</evidence>
<protein>
    <recommendedName>
        <fullName evidence="3">DUF7159 domain-containing protein</fullName>
    </recommendedName>
</protein>
<keyword evidence="5" id="KW-1185">Reference proteome</keyword>
<dbReference type="KEGG" id="mpsc:MPSYJ_18750"/>
<organism evidence="4 5">
    <name type="scientific">Mycolicibacterium psychrotolerans</name>
    <dbReference type="NCBI Taxonomy" id="216929"/>
    <lineage>
        <taxon>Bacteria</taxon>
        <taxon>Bacillati</taxon>
        <taxon>Actinomycetota</taxon>
        <taxon>Actinomycetes</taxon>
        <taxon>Mycobacteriales</taxon>
        <taxon>Mycobacteriaceae</taxon>
        <taxon>Mycolicibacterium</taxon>
    </lineage>
</organism>
<feature type="domain" description="DUF7159" evidence="3">
    <location>
        <begin position="3"/>
        <end position="230"/>
    </location>
</feature>
<keyword evidence="2" id="KW-0472">Membrane</keyword>
<feature type="region of interest" description="Disordered" evidence="1">
    <location>
        <begin position="322"/>
        <end position="394"/>
    </location>
</feature>
<gene>
    <name evidence="4" type="ORF">MPSYJ_18750</name>
</gene>
<feature type="compositionally biased region" description="Pro residues" evidence="1">
    <location>
        <begin position="418"/>
        <end position="428"/>
    </location>
</feature>
<evidence type="ECO:0000256" key="2">
    <source>
        <dbReference type="SAM" id="Phobius"/>
    </source>
</evidence>
<feature type="transmembrane region" description="Helical" evidence="2">
    <location>
        <begin position="287"/>
        <end position="311"/>
    </location>
</feature>